<reference evidence="6 7" key="1">
    <citation type="submission" date="2016-11" db="EMBL/GenBank/DDBJ databases">
        <authorList>
            <person name="Jaros S."/>
            <person name="Januszkiewicz K."/>
            <person name="Wedrychowicz H."/>
        </authorList>
    </citation>
    <scope>NUCLEOTIDE SEQUENCE [LARGE SCALE GENOMIC DNA]</scope>
</reference>
<evidence type="ECO:0000256" key="4">
    <source>
        <dbReference type="RuleBase" id="RU367136"/>
    </source>
</evidence>
<keyword evidence="7" id="KW-1185">Reference proteome</keyword>
<dbReference type="EC" id="2.4.1.257" evidence="4"/>
<gene>
    <name evidence="6" type="primary">BQ5605_C003g02349</name>
    <name evidence="6" type="ORF">BQ5605_C003G02349</name>
</gene>
<dbReference type="GO" id="GO:0004378">
    <property type="term" value="F:GDP-Man:Man(1)GlcNAc(2)-PP-Dol alpha-1,3-mannosyltransferase activity"/>
    <property type="evidence" value="ECO:0007669"/>
    <property type="project" value="UniProtKB-UniRule"/>
</dbReference>
<comment type="subcellular location">
    <subcellularLocation>
        <location evidence="4">Endoplasmic reticulum membrane</location>
    </subcellularLocation>
</comment>
<evidence type="ECO:0000256" key="2">
    <source>
        <dbReference type="ARBA" id="ARBA00022676"/>
    </source>
</evidence>
<dbReference type="AlphaFoldDB" id="A0A2X0MVX6"/>
<dbReference type="Gene3D" id="3.40.50.2000">
    <property type="entry name" value="Glycogen Phosphorylase B"/>
    <property type="match status" value="2"/>
</dbReference>
<name>A0A2X0MVX6_9BASI</name>
<comment type="catalytic activity">
    <reaction evidence="4">
        <text>a beta-D-Man-(1-&gt;4)-beta-D-GlcNAc-(1-&gt;4)-alpha-D-GlcNAc-diphospho-di-trans,poly-cis-dolichol + GDP-alpha-D-mannose = an alpha-D-Man-(1-&gt;3)-beta-D-Man-(1-&gt;4)-beta-D-GlcNAc-(1-&gt;4)-alpha-D-GlcNAc-diphospho-di-trans,poly-cis-dolichol + GDP + H(+)</text>
        <dbReference type="Rhea" id="RHEA:29515"/>
        <dbReference type="Rhea" id="RHEA-COMP:19511"/>
        <dbReference type="Rhea" id="RHEA-COMP:19513"/>
        <dbReference type="ChEBI" id="CHEBI:15378"/>
        <dbReference type="ChEBI" id="CHEBI:57527"/>
        <dbReference type="ChEBI" id="CHEBI:58189"/>
        <dbReference type="ChEBI" id="CHEBI:58472"/>
        <dbReference type="ChEBI" id="CHEBI:132510"/>
        <dbReference type="EC" id="2.4.1.132"/>
    </reaction>
    <physiologicalReaction direction="left-to-right" evidence="4">
        <dbReference type="Rhea" id="RHEA:29516"/>
    </physiologicalReaction>
</comment>
<proteinExistence type="inferred from homology"/>
<evidence type="ECO:0000256" key="1">
    <source>
        <dbReference type="ARBA" id="ARBA00003142"/>
    </source>
</evidence>
<keyword evidence="4" id="KW-0256">Endoplasmic reticulum</keyword>
<evidence type="ECO:0000259" key="5">
    <source>
        <dbReference type="Pfam" id="PF00534"/>
    </source>
</evidence>
<comment type="pathway">
    <text evidence="4">Protein modification; protein glycosylation.</text>
</comment>
<comment type="function">
    <text evidence="1 4">Mannosylates Man(2)GlcNAc(2)-dolichol diphosphate and Man(1)GlcNAc(2)-dolichol diphosphate to form Man(3)GlcNAc(2)-dolichol diphosphate.</text>
</comment>
<keyword evidence="4" id="KW-1133">Transmembrane helix</keyword>
<dbReference type="InterPro" id="IPR001296">
    <property type="entry name" value="Glyco_trans_1"/>
</dbReference>
<keyword evidence="2 4" id="KW-0328">Glycosyltransferase</keyword>
<feature type="transmembrane region" description="Helical" evidence="4">
    <location>
        <begin position="126"/>
        <end position="146"/>
    </location>
</feature>
<dbReference type="GO" id="GO:0102704">
    <property type="term" value="F:GDP-Man:Man(2)GlcNAc(2)-PP-Dol alpha-1,6-mannosyltransferase activity"/>
    <property type="evidence" value="ECO:0007669"/>
    <property type="project" value="UniProtKB-UniRule"/>
</dbReference>
<dbReference type="STRING" id="796604.A0A2X0MVX6"/>
<dbReference type="GO" id="GO:0005789">
    <property type="term" value="C:endoplasmic reticulum membrane"/>
    <property type="evidence" value="ECO:0007669"/>
    <property type="project" value="UniProtKB-SubCell"/>
</dbReference>
<organism evidence="6 7">
    <name type="scientific">Microbotryum silenes-dioicae</name>
    <dbReference type="NCBI Taxonomy" id="796604"/>
    <lineage>
        <taxon>Eukaryota</taxon>
        <taxon>Fungi</taxon>
        <taxon>Dikarya</taxon>
        <taxon>Basidiomycota</taxon>
        <taxon>Pucciniomycotina</taxon>
        <taxon>Microbotryomycetes</taxon>
        <taxon>Microbotryales</taxon>
        <taxon>Microbotryaceae</taxon>
        <taxon>Microbotryum</taxon>
    </lineage>
</organism>
<accession>A0A2X0MVX6</accession>
<evidence type="ECO:0000313" key="6">
    <source>
        <dbReference type="EMBL" id="SGY40298.1"/>
    </source>
</evidence>
<dbReference type="PANTHER" id="PTHR45918">
    <property type="entry name" value="ALPHA-1,3/1,6-MANNOSYLTRANSFERASE ALG2"/>
    <property type="match status" value="1"/>
</dbReference>
<dbReference type="InterPro" id="IPR027054">
    <property type="entry name" value="ALG2"/>
</dbReference>
<feature type="transmembrane region" description="Helical" evidence="4">
    <location>
        <begin position="541"/>
        <end position="561"/>
    </location>
</feature>
<dbReference type="SUPFAM" id="SSF53756">
    <property type="entry name" value="UDP-Glycosyltransferase/glycogen phosphorylase"/>
    <property type="match status" value="1"/>
</dbReference>
<keyword evidence="3 4" id="KW-0808">Transferase</keyword>
<dbReference type="Pfam" id="PF00534">
    <property type="entry name" value="Glycos_transf_1"/>
    <property type="match status" value="2"/>
</dbReference>
<keyword evidence="4" id="KW-0812">Transmembrane</keyword>
<comment type="catalytic activity">
    <reaction evidence="4">
        <text>an alpha-D-Man-(1-&gt;3)-beta-D-Man-(1-&gt;4)-beta-D-GlcNAc-(1-&gt;4)-alpha-D-GlcNAc-diphospho-di-trans,poly-cis-dolichol + GDP-alpha-D-mannose = an alpha-D-Man-(1-&gt;3)-[alpha-D-Man-(1-&gt;6)]-beta-D-Man-(1-&gt;4)-beta-D-GlcNAc-(1-&gt;4)-alpha-D-GlcNAc-diphospho-di-trans,poly-cis-dolichol + GDP + H(+)</text>
        <dbReference type="Rhea" id="RHEA:29519"/>
        <dbReference type="Rhea" id="RHEA-COMP:19513"/>
        <dbReference type="Rhea" id="RHEA-COMP:19515"/>
        <dbReference type="ChEBI" id="CHEBI:15378"/>
        <dbReference type="ChEBI" id="CHEBI:57527"/>
        <dbReference type="ChEBI" id="CHEBI:58189"/>
        <dbReference type="ChEBI" id="CHEBI:132510"/>
        <dbReference type="ChEBI" id="CHEBI:132511"/>
        <dbReference type="EC" id="2.4.1.257"/>
    </reaction>
    <physiologicalReaction direction="left-to-right" evidence="4">
        <dbReference type="Rhea" id="RHEA:29520"/>
    </physiologicalReaction>
</comment>
<feature type="domain" description="Glycosyl transferase family 1" evidence="5">
    <location>
        <begin position="398"/>
        <end position="503"/>
    </location>
</feature>
<protein>
    <recommendedName>
        <fullName evidence="4">Alpha-1,3/1,6-mannosyltransferase ALG2</fullName>
        <ecNumber evidence="4">2.4.1.132</ecNumber>
        <ecNumber evidence="4">2.4.1.257</ecNumber>
    </recommendedName>
    <alternativeName>
        <fullName evidence="4">GDP-Man:Man(1)GlcNAc(2)-PP-Dol alpha-1,3-mannosyltransferase</fullName>
    </alternativeName>
</protein>
<dbReference type="UniPathway" id="UPA00378"/>
<sequence length="562" mass="62051">MQHVQHNNSPFAPPPAYHREHEPIELPSELRIAFLHPDLGIGGAERLVVDAAVALQQRGHHVEIFTSYHEDGPRGRSFEETRNGRAIPKSTLKVHVLGAWLVPRSFLGRFKVVCAMLRQLHLTFSFLLACLLYHLSGLPLLSSLLLPETKPFSSSADWSPLRQLAPFDVVVVDQLSTAIPLLRWFGQNRIVFYCHFPDLLLSPSRPASSTANDPRKEPPWTIAREIRSMYRKPIDTLEQETTGQADKIVVNSEFTGQVFVTTFRTMGRVPRVVYPAVDVKAYGKRVEVGKEDTWLQSQDPMLLSINRFEGKKDLALAVDAFARIAGDQPKLHLVIAGGYDPRLADNVKTLLSLQRLAKKHELSYYTYTSSSAAVSSAPDAELYKAAQASTTPPTTTPRILFLLNLTAAQKDALLHSPSTVALLYTPSFEHFGIVPIEAMASGLPVLATNSGGPTESIIDDGLDSCTTTGLLRSPSADVWATAMKDLLALSRTRRQEMGSKGKERVEKVFSLSRLGEEMERVCIDAARLGKPISSETGFLKLLAFMGIGLFCSISGIIAFWLL</sequence>
<dbReference type="EC" id="2.4.1.132" evidence="4"/>
<keyword evidence="4" id="KW-0472">Membrane</keyword>
<feature type="domain" description="Glycosyl transferase family 1" evidence="5">
    <location>
        <begin position="296"/>
        <end position="363"/>
    </location>
</feature>
<comment type="similarity">
    <text evidence="4">Belongs to the glycosyltransferase group 1 family.</text>
</comment>
<dbReference type="Proteomes" id="UP000249464">
    <property type="component" value="Unassembled WGS sequence"/>
</dbReference>
<dbReference type="PANTHER" id="PTHR45918:SF1">
    <property type="entry name" value="ALPHA-1,3_1,6-MANNOSYLTRANSFERASE ALG2"/>
    <property type="match status" value="1"/>
</dbReference>
<dbReference type="EMBL" id="FQNC01000042">
    <property type="protein sequence ID" value="SGY40298.1"/>
    <property type="molecule type" value="Genomic_DNA"/>
</dbReference>
<evidence type="ECO:0000313" key="7">
    <source>
        <dbReference type="Proteomes" id="UP000249464"/>
    </source>
</evidence>
<evidence type="ECO:0000256" key="3">
    <source>
        <dbReference type="ARBA" id="ARBA00022679"/>
    </source>
</evidence>